<sequence>MATRTFHAGAQVRIDGSAATLLRKLSDGKWQVEDDRSKRITEYSLNQLYSLYLQNRLVFSGRLPAPFSRPHLPEAHAKDADWELAKIRRLYVIAIIEIPTWSPAVIIAIKNVWSRIQQPRNIPGETTVYRWKRRFLNAGRDIRSLLPADALKGNKTNRYPDEVMAFVSGAIEHTFLTLERNTVQDTLDDAKYRVIQENKLRPRSDQLPLPTYWVVKAAIDAIPAFDRYAARHGRTAAEKKFRAVLGHRTTQAPLERAEIDHTPLDLFVIDDDTLMPLGRPYATACIDDYTRCVLGFYISFEPPSHFTAARCLKQAFMPKTEFLQTYPGIRSQWLAHGVPIELIVDNAREFHSASFENACLSQGTSIEYAPRKKAWFKGKIERFLRSANAEIAHGNPGTTFSNIFDKEDYDPAKFAVVRFSTLKEIAYTWIADVYHQRTHRTLGVPPELMWANSIHPEDIPVPEDPLSLDFILGQCEERTLTHKGIELHELYYNSPDLTILRENLGDQLRVEIRVDNSDLGHIVVLAPDKSETYKVPCLKADYATGLSLWQHRVCKRFANRSLETYNAEAWLEAKARIRQLVENEFMYKARRTRAKLARFKNFDAVTPTEDKQLPEDHAPPLTSNDVSDAIGELPASGMNVSPPTVERPRRIVPQYRERHPADPELPGENNEN</sequence>
<accession>A0A5C6VCG6</accession>
<comment type="caution">
    <text evidence="3">The sequence shown here is derived from an EMBL/GenBank/DDBJ whole genome shotgun (WGS) entry which is preliminary data.</text>
</comment>
<dbReference type="GO" id="GO:0015074">
    <property type="term" value="P:DNA integration"/>
    <property type="evidence" value="ECO:0007669"/>
    <property type="project" value="InterPro"/>
</dbReference>
<dbReference type="InterPro" id="IPR015378">
    <property type="entry name" value="Transposase-like_Mu_C"/>
</dbReference>
<dbReference type="PANTHER" id="PTHR35004">
    <property type="entry name" value="TRANSPOSASE RV3428C-RELATED"/>
    <property type="match status" value="1"/>
</dbReference>
<gene>
    <name evidence="3" type="ORF">FRZ40_18435</name>
</gene>
<protein>
    <submittedName>
        <fullName evidence="3">DDE-type integrase/transposase/recombinase</fullName>
    </submittedName>
</protein>
<proteinExistence type="predicted"/>
<feature type="domain" description="Integrase catalytic" evidence="2">
    <location>
        <begin position="249"/>
        <end position="454"/>
    </location>
</feature>
<dbReference type="GO" id="GO:0003676">
    <property type="term" value="F:nucleic acid binding"/>
    <property type="evidence" value="ECO:0007669"/>
    <property type="project" value="InterPro"/>
</dbReference>
<dbReference type="Proteomes" id="UP000321776">
    <property type="component" value="Unassembled WGS sequence"/>
</dbReference>
<dbReference type="InterPro" id="IPR012337">
    <property type="entry name" value="RNaseH-like_sf"/>
</dbReference>
<dbReference type="PROSITE" id="PS50994">
    <property type="entry name" value="INTEGRASE"/>
    <property type="match status" value="1"/>
</dbReference>
<dbReference type="SUPFAM" id="SSF53098">
    <property type="entry name" value="Ribonuclease H-like"/>
    <property type="match status" value="1"/>
</dbReference>
<dbReference type="InterPro" id="IPR036397">
    <property type="entry name" value="RNaseH_sf"/>
</dbReference>
<organism evidence="3 4">
    <name type="scientific">Paraburkholderia azotifigens</name>
    <dbReference type="NCBI Taxonomy" id="2057004"/>
    <lineage>
        <taxon>Bacteria</taxon>
        <taxon>Pseudomonadati</taxon>
        <taxon>Pseudomonadota</taxon>
        <taxon>Betaproteobacteria</taxon>
        <taxon>Burkholderiales</taxon>
        <taxon>Burkholderiaceae</taxon>
        <taxon>Paraburkholderia</taxon>
    </lineage>
</organism>
<evidence type="ECO:0000259" key="2">
    <source>
        <dbReference type="PROSITE" id="PS50994"/>
    </source>
</evidence>
<feature type="compositionally biased region" description="Basic and acidic residues" evidence="1">
    <location>
        <begin position="608"/>
        <end position="618"/>
    </location>
</feature>
<dbReference type="EMBL" id="VOQS01000003">
    <property type="protein sequence ID" value="TXC82451.1"/>
    <property type="molecule type" value="Genomic_DNA"/>
</dbReference>
<dbReference type="PANTHER" id="PTHR35004:SF6">
    <property type="entry name" value="TRANSPOSASE"/>
    <property type="match status" value="1"/>
</dbReference>
<reference evidence="3 4" key="1">
    <citation type="journal article" date="2018" name="Int. J. Syst. Evol. Microbiol.">
        <title>Paraburkholderia azotifigens sp. nov., a nitrogen-fixing bacterium isolated from paddy soil.</title>
        <authorList>
            <person name="Choi G.M."/>
            <person name="Im W.T."/>
        </authorList>
    </citation>
    <scope>NUCLEOTIDE SEQUENCE [LARGE SCALE GENOMIC DNA]</scope>
    <source>
        <strain evidence="3 4">NF 2-5-3</strain>
    </source>
</reference>
<name>A0A5C6VCG6_9BURK</name>
<dbReference type="RefSeq" id="WP_147235080.1">
    <property type="nucleotide sequence ID" value="NZ_VOQS01000003.1"/>
</dbReference>
<evidence type="ECO:0000256" key="1">
    <source>
        <dbReference type="SAM" id="MobiDB-lite"/>
    </source>
</evidence>
<evidence type="ECO:0000313" key="3">
    <source>
        <dbReference type="EMBL" id="TXC82451.1"/>
    </source>
</evidence>
<dbReference type="AlphaFoldDB" id="A0A5C6VCG6"/>
<evidence type="ECO:0000313" key="4">
    <source>
        <dbReference type="Proteomes" id="UP000321776"/>
    </source>
</evidence>
<dbReference type="Gene3D" id="3.30.420.10">
    <property type="entry name" value="Ribonuclease H-like superfamily/Ribonuclease H"/>
    <property type="match status" value="1"/>
</dbReference>
<dbReference type="InterPro" id="IPR001584">
    <property type="entry name" value="Integrase_cat-core"/>
</dbReference>
<dbReference type="Pfam" id="PF09299">
    <property type="entry name" value="Mu-transpos_C"/>
    <property type="match status" value="1"/>
</dbReference>
<feature type="region of interest" description="Disordered" evidence="1">
    <location>
        <begin position="607"/>
        <end position="672"/>
    </location>
</feature>